<dbReference type="RefSeq" id="XP_001017736.1">
    <property type="nucleotide sequence ID" value="XM_001017736.1"/>
</dbReference>
<keyword evidence="3" id="KW-1185">Reference proteome</keyword>
<dbReference type="PANTHER" id="PTHR12905:SF0">
    <property type="entry name" value="CALCINEURIN-LIKE PHOSPHOESTERASE DOMAIN-CONTAINING PROTEIN"/>
    <property type="match status" value="1"/>
</dbReference>
<feature type="domain" description="Calcineurin-like phosphoesterase" evidence="1">
    <location>
        <begin position="9"/>
        <end position="200"/>
    </location>
</feature>
<gene>
    <name evidence="2" type="ORF">TTHERM_00437400</name>
</gene>
<name>I7M1S5_TETTS</name>
<dbReference type="GeneID" id="7824895"/>
<protein>
    <submittedName>
        <fullName evidence="2">Ser/thr phosphatase family protein</fullName>
    </submittedName>
</protein>
<reference evidence="3" key="1">
    <citation type="journal article" date="2006" name="PLoS Biol.">
        <title>Macronuclear genome sequence of the ciliate Tetrahymena thermophila, a model eukaryote.</title>
        <authorList>
            <person name="Eisen J.A."/>
            <person name="Coyne R.S."/>
            <person name="Wu M."/>
            <person name="Wu D."/>
            <person name="Thiagarajan M."/>
            <person name="Wortman J.R."/>
            <person name="Badger J.H."/>
            <person name="Ren Q."/>
            <person name="Amedeo P."/>
            <person name="Jones K.M."/>
            <person name="Tallon L.J."/>
            <person name="Delcher A.L."/>
            <person name="Salzberg S.L."/>
            <person name="Silva J.C."/>
            <person name="Haas B.J."/>
            <person name="Majoros W.H."/>
            <person name="Farzad M."/>
            <person name="Carlton J.M."/>
            <person name="Smith R.K. Jr."/>
            <person name="Garg J."/>
            <person name="Pearlman R.E."/>
            <person name="Karrer K.M."/>
            <person name="Sun L."/>
            <person name="Manning G."/>
            <person name="Elde N.C."/>
            <person name="Turkewitz A.P."/>
            <person name="Asai D.J."/>
            <person name="Wilkes D.E."/>
            <person name="Wang Y."/>
            <person name="Cai H."/>
            <person name="Collins K."/>
            <person name="Stewart B.A."/>
            <person name="Lee S.R."/>
            <person name="Wilamowska K."/>
            <person name="Weinberg Z."/>
            <person name="Ruzzo W.L."/>
            <person name="Wloga D."/>
            <person name="Gaertig J."/>
            <person name="Frankel J."/>
            <person name="Tsao C.-C."/>
            <person name="Gorovsky M.A."/>
            <person name="Keeling P.J."/>
            <person name="Waller R.F."/>
            <person name="Patron N.J."/>
            <person name="Cherry J.M."/>
            <person name="Stover N.A."/>
            <person name="Krieger C.J."/>
            <person name="del Toro C."/>
            <person name="Ryder H.F."/>
            <person name="Williamson S.C."/>
            <person name="Barbeau R.A."/>
            <person name="Hamilton E.P."/>
            <person name="Orias E."/>
        </authorList>
    </citation>
    <scope>NUCLEOTIDE SEQUENCE [LARGE SCALE GENOMIC DNA]</scope>
    <source>
        <strain evidence="3">SB210</strain>
    </source>
</reference>
<sequence>MDSQENLIKFVCISDTHNKAQLLNLPKGDILIHAGDFSNKGFPEEIAMFNDFLKNSSFEAKIVIAGNHDITFDVENYTKGLANRFHQKLKNPIDPIQTKALLKECIYLEDSLVKIRGYQIYGTPFTPTYHDWAFNLNIGEPLQKKWAQIPSNTDILITHGPPHKILDCCRNGQQAGCPDLRKTVLERIKPLYHIFGHIHEAAGLEKIENTTFINASSVDLKRNTTDKNIFTFSLPLKD</sequence>
<dbReference type="AlphaFoldDB" id="I7M1S5"/>
<dbReference type="InParanoid" id="I7M1S5"/>
<accession>I7M1S5</accession>
<evidence type="ECO:0000259" key="1">
    <source>
        <dbReference type="Pfam" id="PF00149"/>
    </source>
</evidence>
<dbReference type="Proteomes" id="UP000009168">
    <property type="component" value="Unassembled WGS sequence"/>
</dbReference>
<dbReference type="EMBL" id="GG662663">
    <property type="protein sequence ID" value="EAR97491.1"/>
    <property type="molecule type" value="Genomic_DNA"/>
</dbReference>
<dbReference type="InterPro" id="IPR029052">
    <property type="entry name" value="Metallo-depent_PP-like"/>
</dbReference>
<dbReference type="OrthoDB" id="630188at2759"/>
<proteinExistence type="predicted"/>
<dbReference type="PANTHER" id="PTHR12905">
    <property type="entry name" value="METALLOPHOSPHOESTERASE"/>
    <property type="match status" value="1"/>
</dbReference>
<dbReference type="Gene3D" id="3.60.21.10">
    <property type="match status" value="1"/>
</dbReference>
<dbReference type="GO" id="GO:0016787">
    <property type="term" value="F:hydrolase activity"/>
    <property type="evidence" value="ECO:0007669"/>
    <property type="project" value="InterPro"/>
</dbReference>
<evidence type="ECO:0000313" key="3">
    <source>
        <dbReference type="Proteomes" id="UP000009168"/>
    </source>
</evidence>
<dbReference type="OMA" id="HTPPYGI"/>
<dbReference type="Pfam" id="PF00149">
    <property type="entry name" value="Metallophos"/>
    <property type="match status" value="1"/>
</dbReference>
<dbReference type="InterPro" id="IPR004843">
    <property type="entry name" value="Calcineurin-like_PHP"/>
</dbReference>
<dbReference type="HOGENOM" id="CLU_041441_1_0_1"/>
<dbReference type="InterPro" id="IPR051693">
    <property type="entry name" value="UPF0046_metallophosphoest"/>
</dbReference>
<dbReference type="eggNOG" id="KOG3947">
    <property type="taxonomic scope" value="Eukaryota"/>
</dbReference>
<dbReference type="KEGG" id="tet:TTHERM_00437400"/>
<evidence type="ECO:0000313" key="2">
    <source>
        <dbReference type="EMBL" id="EAR97491.1"/>
    </source>
</evidence>
<dbReference type="CDD" id="cd07379">
    <property type="entry name" value="MPP_239FB"/>
    <property type="match status" value="1"/>
</dbReference>
<dbReference type="SUPFAM" id="SSF56300">
    <property type="entry name" value="Metallo-dependent phosphatases"/>
    <property type="match status" value="1"/>
</dbReference>
<organism evidence="2 3">
    <name type="scientific">Tetrahymena thermophila (strain SB210)</name>
    <dbReference type="NCBI Taxonomy" id="312017"/>
    <lineage>
        <taxon>Eukaryota</taxon>
        <taxon>Sar</taxon>
        <taxon>Alveolata</taxon>
        <taxon>Ciliophora</taxon>
        <taxon>Intramacronucleata</taxon>
        <taxon>Oligohymenophorea</taxon>
        <taxon>Hymenostomatida</taxon>
        <taxon>Tetrahymenina</taxon>
        <taxon>Tetrahymenidae</taxon>
        <taxon>Tetrahymena</taxon>
    </lineage>
</organism>